<evidence type="ECO:0000313" key="5">
    <source>
        <dbReference type="EMBL" id="GAA4808845.1"/>
    </source>
</evidence>
<dbReference type="PANTHER" id="PTHR30408:SF12">
    <property type="entry name" value="TYPE I RESTRICTION ENZYME MJAVIII SPECIFICITY SUBUNIT"/>
    <property type="match status" value="1"/>
</dbReference>
<evidence type="ECO:0000256" key="2">
    <source>
        <dbReference type="ARBA" id="ARBA00022747"/>
    </source>
</evidence>
<accession>A0ABP9CE49</accession>
<evidence type="ECO:0000313" key="6">
    <source>
        <dbReference type="Proteomes" id="UP001500839"/>
    </source>
</evidence>
<comment type="similarity">
    <text evidence="1">Belongs to the type-I restriction system S methylase family.</text>
</comment>
<keyword evidence="6" id="KW-1185">Reference proteome</keyword>
<sequence>MKMARVPFFDAVQDVSAGNVKIPQSAFQPSGALAIVDQGQQLVAGYTDDTTTAVKAESPVIVFGDHTRALKFVDFPFAMGADGVKVLQTRDSFDAKFVYWYLRSRPISSVGYSRHFKFLKETQIPVPPLDEQRRISAILGQADAIRAKRRLMLDHLDALTQSVFRDMFESGGCSRVRIGAFAEVKSGSTPSRKIIENYGGGIPWVKTGEVSGKITETSESVSQLGVRSARLRIFPVGSIIIAMYGQGATRGRSAILGVEATVNQACAVIVPNGFFDSTFMDVQLKLNYDRLRNYAEGGSQPNLSLDRVAKFEVYNPPIDFQREFAYYVKGVTRIRDRVERALAAGDELFASLQYRAFRGEL</sequence>
<dbReference type="EMBL" id="BAABKQ010000001">
    <property type="protein sequence ID" value="GAA4808845.1"/>
    <property type="molecule type" value="Genomic_DNA"/>
</dbReference>
<comment type="caution">
    <text evidence="5">The sequence shown here is derived from an EMBL/GenBank/DDBJ whole genome shotgun (WGS) entry which is preliminary data.</text>
</comment>
<dbReference type="Gene3D" id="3.90.220.20">
    <property type="entry name" value="DNA methylase specificity domains"/>
    <property type="match status" value="2"/>
</dbReference>
<dbReference type="Proteomes" id="UP001500839">
    <property type="component" value="Unassembled WGS sequence"/>
</dbReference>
<evidence type="ECO:0000256" key="1">
    <source>
        <dbReference type="ARBA" id="ARBA00010923"/>
    </source>
</evidence>
<dbReference type="InterPro" id="IPR044946">
    <property type="entry name" value="Restrct_endonuc_typeI_TRD_sf"/>
</dbReference>
<feature type="domain" description="Type I restriction modification DNA specificity" evidence="4">
    <location>
        <begin position="176"/>
        <end position="333"/>
    </location>
</feature>
<dbReference type="InterPro" id="IPR000055">
    <property type="entry name" value="Restrct_endonuc_typeI_TRD"/>
</dbReference>
<dbReference type="SUPFAM" id="SSF116734">
    <property type="entry name" value="DNA methylase specificity domain"/>
    <property type="match status" value="2"/>
</dbReference>
<dbReference type="PANTHER" id="PTHR30408">
    <property type="entry name" value="TYPE-1 RESTRICTION ENZYME ECOKI SPECIFICITY PROTEIN"/>
    <property type="match status" value="1"/>
</dbReference>
<proteinExistence type="inferred from homology"/>
<feature type="domain" description="Type I restriction modification DNA specificity" evidence="4">
    <location>
        <begin position="70"/>
        <end position="144"/>
    </location>
</feature>
<keyword evidence="2" id="KW-0680">Restriction system</keyword>
<dbReference type="Pfam" id="PF01420">
    <property type="entry name" value="Methylase_S"/>
    <property type="match status" value="2"/>
</dbReference>
<gene>
    <name evidence="5" type="ORF">GCM10023353_10760</name>
</gene>
<protein>
    <recommendedName>
        <fullName evidence="4">Type I restriction modification DNA specificity domain-containing protein</fullName>
    </recommendedName>
</protein>
<evidence type="ECO:0000259" key="4">
    <source>
        <dbReference type="Pfam" id="PF01420"/>
    </source>
</evidence>
<dbReference type="InterPro" id="IPR052021">
    <property type="entry name" value="Type-I_RS_S_subunit"/>
</dbReference>
<organism evidence="5 6">
    <name type="scientific">Tomitella cavernea</name>
    <dbReference type="NCBI Taxonomy" id="1387982"/>
    <lineage>
        <taxon>Bacteria</taxon>
        <taxon>Bacillati</taxon>
        <taxon>Actinomycetota</taxon>
        <taxon>Actinomycetes</taxon>
        <taxon>Mycobacteriales</taxon>
        <taxon>Tomitella</taxon>
    </lineage>
</organism>
<reference evidence="6" key="1">
    <citation type="journal article" date="2019" name="Int. J. Syst. Evol. Microbiol.">
        <title>The Global Catalogue of Microorganisms (GCM) 10K type strain sequencing project: providing services to taxonomists for standard genome sequencing and annotation.</title>
        <authorList>
            <consortium name="The Broad Institute Genomics Platform"/>
            <consortium name="The Broad Institute Genome Sequencing Center for Infectious Disease"/>
            <person name="Wu L."/>
            <person name="Ma J."/>
        </authorList>
    </citation>
    <scope>NUCLEOTIDE SEQUENCE [LARGE SCALE GENOMIC DNA]</scope>
    <source>
        <strain evidence="6">JCM 18542</strain>
    </source>
</reference>
<name>A0ABP9CE49_9ACTN</name>
<evidence type="ECO:0000256" key="3">
    <source>
        <dbReference type="ARBA" id="ARBA00023125"/>
    </source>
</evidence>
<keyword evidence="3" id="KW-0238">DNA-binding</keyword>